<evidence type="ECO:0000313" key="3">
    <source>
        <dbReference type="Proteomes" id="UP001589755"/>
    </source>
</evidence>
<comment type="caution">
    <text evidence="2">The sequence shown here is derived from an EMBL/GenBank/DDBJ whole genome shotgun (WGS) entry which is preliminary data.</text>
</comment>
<dbReference type="Pfam" id="PF10135">
    <property type="entry name" value="Rod-binding"/>
    <property type="match status" value="1"/>
</dbReference>
<reference evidence="2 3" key="1">
    <citation type="submission" date="2024-09" db="EMBL/GenBank/DDBJ databases">
        <authorList>
            <person name="Sun Q."/>
            <person name="Mori K."/>
        </authorList>
    </citation>
    <scope>NUCLEOTIDE SEQUENCE [LARGE SCALE GENOMIC DNA]</scope>
    <source>
        <strain evidence="2 3">CCM 8543</strain>
    </source>
</reference>
<name>A0ABV6D8V5_9HYPH</name>
<feature type="domain" description="Flagellar protein FlgJ N-terminal" evidence="1">
    <location>
        <begin position="72"/>
        <end position="113"/>
    </location>
</feature>
<evidence type="ECO:0000259" key="1">
    <source>
        <dbReference type="Pfam" id="PF10135"/>
    </source>
</evidence>
<gene>
    <name evidence="2" type="ORF">ACFFJ2_11735</name>
</gene>
<protein>
    <submittedName>
        <fullName evidence="2">Rod-binding protein</fullName>
    </submittedName>
</protein>
<organism evidence="2 3">
    <name type="scientific">Chelativorans intermedius</name>
    <dbReference type="NCBI Taxonomy" id="515947"/>
    <lineage>
        <taxon>Bacteria</taxon>
        <taxon>Pseudomonadati</taxon>
        <taxon>Pseudomonadota</taxon>
        <taxon>Alphaproteobacteria</taxon>
        <taxon>Hyphomicrobiales</taxon>
        <taxon>Phyllobacteriaceae</taxon>
        <taxon>Chelativorans</taxon>
    </lineage>
</organism>
<evidence type="ECO:0000313" key="2">
    <source>
        <dbReference type="EMBL" id="MFC0209068.1"/>
    </source>
</evidence>
<proteinExistence type="predicted"/>
<dbReference type="RefSeq" id="WP_261519381.1">
    <property type="nucleotide sequence ID" value="NZ_JAODNW010000003.1"/>
</dbReference>
<dbReference type="Proteomes" id="UP001589755">
    <property type="component" value="Unassembled WGS sequence"/>
</dbReference>
<dbReference type="EMBL" id="JBHLXD010000017">
    <property type="protein sequence ID" value="MFC0209068.1"/>
    <property type="molecule type" value="Genomic_DNA"/>
</dbReference>
<sequence length="177" mass="18618">MAISPPGDILMDVARAADPERAEAARARLKAHAAGTADGTFEVSAPAPKAAAARMPEHYVQFEAMVLQSFLQTMLPEENAFYGEGLSGDMWRGLLAQELGEAMARRGGIGIAERVLGDYTLEDGRKVPVSGVSSGPQVAEAASQSALANGLVQEIERQMARRLSADAAALPAKDGRQ</sequence>
<dbReference type="InterPro" id="IPR019301">
    <property type="entry name" value="Flagellar_prot_FlgJ_N"/>
</dbReference>
<accession>A0ABV6D8V5</accession>
<keyword evidence="3" id="KW-1185">Reference proteome</keyword>